<dbReference type="AlphaFoldDB" id="A0A2S9Q892"/>
<name>A0A2S9Q892_9HYPH</name>
<dbReference type="InterPro" id="IPR050190">
    <property type="entry name" value="UPF0213_domain"/>
</dbReference>
<protein>
    <submittedName>
        <fullName evidence="3">Endonuclease</fullName>
    </submittedName>
</protein>
<dbReference type="PROSITE" id="PS50164">
    <property type="entry name" value="GIY_YIG"/>
    <property type="match status" value="1"/>
</dbReference>
<dbReference type="RefSeq" id="WP_105864090.1">
    <property type="nucleotide sequence ID" value="NZ_PUEJ01000008.1"/>
</dbReference>
<dbReference type="SUPFAM" id="SSF82771">
    <property type="entry name" value="GIY-YIG endonuclease"/>
    <property type="match status" value="1"/>
</dbReference>
<dbReference type="PANTHER" id="PTHR34477:SF5">
    <property type="entry name" value="BSL5627 PROTEIN"/>
    <property type="match status" value="1"/>
</dbReference>
<keyword evidence="3" id="KW-0540">Nuclease</keyword>
<dbReference type="OrthoDB" id="287318at2"/>
<reference evidence="3 4" key="1">
    <citation type="submission" date="2018-02" db="EMBL/GenBank/DDBJ databases">
        <title>Whole genome sequencing of endophytic bacterium.</title>
        <authorList>
            <person name="Eedara R."/>
            <person name="Podile A.R."/>
        </authorList>
    </citation>
    <scope>NUCLEOTIDE SEQUENCE [LARGE SCALE GENOMIC DNA]</scope>
    <source>
        <strain evidence="3 4">RP1T</strain>
    </source>
</reference>
<comment type="similarity">
    <text evidence="1">Belongs to the UPF0213 family.</text>
</comment>
<dbReference type="Gene3D" id="3.40.1440.10">
    <property type="entry name" value="GIY-YIG endonuclease"/>
    <property type="match status" value="1"/>
</dbReference>
<gene>
    <name evidence="3" type="ORF">C5L14_21320</name>
</gene>
<evidence type="ECO:0000313" key="4">
    <source>
        <dbReference type="Proteomes" id="UP000237682"/>
    </source>
</evidence>
<evidence type="ECO:0000259" key="2">
    <source>
        <dbReference type="PROSITE" id="PS50164"/>
    </source>
</evidence>
<accession>A0A2S9Q892</accession>
<keyword evidence="3" id="KW-0255">Endonuclease</keyword>
<dbReference type="CDD" id="cd10448">
    <property type="entry name" value="GIY-YIG_unchar_3"/>
    <property type="match status" value="1"/>
</dbReference>
<dbReference type="InterPro" id="IPR035901">
    <property type="entry name" value="GIY-YIG_endonuc_sf"/>
</dbReference>
<keyword evidence="3" id="KW-0378">Hydrolase</keyword>
<dbReference type="InterPro" id="IPR000305">
    <property type="entry name" value="GIY-YIG_endonuc"/>
</dbReference>
<feature type="domain" description="GIY-YIG" evidence="2">
    <location>
        <begin position="1"/>
        <end position="80"/>
    </location>
</feature>
<dbReference type="PANTHER" id="PTHR34477">
    <property type="entry name" value="UPF0213 PROTEIN YHBQ"/>
    <property type="match status" value="1"/>
</dbReference>
<dbReference type="EMBL" id="PUEJ01000008">
    <property type="protein sequence ID" value="PRH85530.1"/>
    <property type="molecule type" value="Genomic_DNA"/>
</dbReference>
<comment type="caution">
    <text evidence="3">The sequence shown here is derived from an EMBL/GenBank/DDBJ whole genome shotgun (WGS) entry which is preliminary data.</text>
</comment>
<dbReference type="Pfam" id="PF01541">
    <property type="entry name" value="GIY-YIG"/>
    <property type="match status" value="1"/>
</dbReference>
<sequence>MRNGRHEAAGEANQRNSILYTGVTSNLSERVYQHRKGLIRGFTSRYGCTLLVYYEFYEEMVPAILREKQIKAGSRRKKLELIESLNPTWRDLYLDF</sequence>
<organism evidence="3 4">
    <name type="scientific">Labrys okinawensis</name>
    <dbReference type="NCBI Taxonomy" id="346911"/>
    <lineage>
        <taxon>Bacteria</taxon>
        <taxon>Pseudomonadati</taxon>
        <taxon>Pseudomonadota</taxon>
        <taxon>Alphaproteobacteria</taxon>
        <taxon>Hyphomicrobiales</taxon>
        <taxon>Xanthobacteraceae</taxon>
        <taxon>Labrys</taxon>
    </lineage>
</organism>
<dbReference type="GO" id="GO:0004519">
    <property type="term" value="F:endonuclease activity"/>
    <property type="evidence" value="ECO:0007669"/>
    <property type="project" value="UniProtKB-KW"/>
</dbReference>
<keyword evidence="4" id="KW-1185">Reference proteome</keyword>
<evidence type="ECO:0000313" key="3">
    <source>
        <dbReference type="EMBL" id="PRH85530.1"/>
    </source>
</evidence>
<evidence type="ECO:0000256" key="1">
    <source>
        <dbReference type="ARBA" id="ARBA00007435"/>
    </source>
</evidence>
<proteinExistence type="inferred from homology"/>
<dbReference type="Proteomes" id="UP000237682">
    <property type="component" value="Unassembled WGS sequence"/>
</dbReference>